<gene>
    <name evidence="8" type="primary">RPL23</name>
    <name evidence="8" type="ORF">POCGH01_12039200</name>
</gene>
<keyword evidence="5 6" id="KW-0687">Ribonucleoprotein</keyword>
<accession>A0A1D3TKT7</accession>
<feature type="compositionally biased region" description="Basic and acidic residues" evidence="7">
    <location>
        <begin position="58"/>
        <end position="75"/>
    </location>
</feature>
<evidence type="ECO:0000256" key="5">
    <source>
        <dbReference type="ARBA" id="ARBA00023274"/>
    </source>
</evidence>
<dbReference type="InterPro" id="IPR013025">
    <property type="entry name" value="Ribosomal_uL23-like"/>
</dbReference>
<dbReference type="AlphaFoldDB" id="A0A1D3TKT7"/>
<dbReference type="Gene3D" id="3.30.70.330">
    <property type="match status" value="1"/>
</dbReference>
<dbReference type="PROSITE" id="PS00050">
    <property type="entry name" value="RIBOSOMAL_L23"/>
    <property type="match status" value="1"/>
</dbReference>
<evidence type="ECO:0000256" key="4">
    <source>
        <dbReference type="ARBA" id="ARBA00022980"/>
    </source>
</evidence>
<dbReference type="GO" id="GO:0005840">
    <property type="term" value="C:ribosome"/>
    <property type="evidence" value="ECO:0007669"/>
    <property type="project" value="UniProtKB-KW"/>
</dbReference>
<sequence>MVETTNNKKNNAEKKKTDDKAKKNMKNANNTIKANKSNKAIKAKDGKITKVANNQKVVKTDKKKNNEKQKTTEKGKVKKMLGKNVINKNKQKTEKKGIEKKMKKKRMVTSIRFKRPKTLKLPKNPKCPKIVKSCFKKKLDKYGIIKYPLTSEKAMKKIEEINTLAFICDKRANKKSIMKSVKELFGITCEKVNVLNRLSGDKKAYVRLSKEHDALEVANKIGIL</sequence>
<keyword evidence="9" id="KW-1185">Reference proteome</keyword>
<evidence type="ECO:0000256" key="2">
    <source>
        <dbReference type="ARBA" id="ARBA00022730"/>
    </source>
</evidence>
<protein>
    <submittedName>
        <fullName evidence="8">60S ribosomal protein L23, putative</fullName>
    </submittedName>
</protein>
<dbReference type="SUPFAM" id="SSF54189">
    <property type="entry name" value="Ribosomal proteins S24e, L23 and L15e"/>
    <property type="match status" value="1"/>
</dbReference>
<evidence type="ECO:0000256" key="1">
    <source>
        <dbReference type="ARBA" id="ARBA00006700"/>
    </source>
</evidence>
<proteinExistence type="inferred from homology"/>
<dbReference type="HAMAP" id="MF_01369_A">
    <property type="entry name" value="Ribosomal_uL23_A"/>
    <property type="match status" value="1"/>
</dbReference>
<dbReference type="GO" id="GO:0006412">
    <property type="term" value="P:translation"/>
    <property type="evidence" value="ECO:0007669"/>
    <property type="project" value="InterPro"/>
</dbReference>
<dbReference type="GO" id="GO:0003735">
    <property type="term" value="F:structural constituent of ribosome"/>
    <property type="evidence" value="ECO:0007669"/>
    <property type="project" value="InterPro"/>
</dbReference>
<feature type="compositionally biased region" description="Basic and acidic residues" evidence="7">
    <location>
        <begin position="10"/>
        <end position="22"/>
    </location>
</feature>
<dbReference type="NCBIfam" id="NF011118">
    <property type="entry name" value="PRK14548.1"/>
    <property type="match status" value="1"/>
</dbReference>
<dbReference type="InterPro" id="IPR001014">
    <property type="entry name" value="Ribosomal_uL23_CS"/>
</dbReference>
<dbReference type="PANTHER" id="PTHR11620">
    <property type="entry name" value="60S RIBOSOMAL PROTEIN L23A"/>
    <property type="match status" value="1"/>
</dbReference>
<dbReference type="VEuPathDB" id="PlasmoDB:PocGH01_12039200"/>
<comment type="similarity">
    <text evidence="1 6">Belongs to the universal ribosomal protein uL23 family.</text>
</comment>
<dbReference type="VEuPathDB" id="PlasmoDB:POWCR01_120034800"/>
<dbReference type="EMBL" id="LT594593">
    <property type="protein sequence ID" value="SCP05526.1"/>
    <property type="molecule type" value="Genomic_DNA"/>
</dbReference>
<feature type="compositionally biased region" description="Low complexity" evidence="7">
    <location>
        <begin position="26"/>
        <end position="40"/>
    </location>
</feature>
<evidence type="ECO:0000313" key="9">
    <source>
        <dbReference type="Proteomes" id="UP000242942"/>
    </source>
</evidence>
<evidence type="ECO:0000256" key="7">
    <source>
        <dbReference type="SAM" id="MobiDB-lite"/>
    </source>
</evidence>
<keyword evidence="2" id="KW-0699">rRNA-binding</keyword>
<dbReference type="Proteomes" id="UP000242942">
    <property type="component" value="Chromosome 12"/>
</dbReference>
<dbReference type="OrthoDB" id="1267328at2759"/>
<dbReference type="Pfam" id="PF00276">
    <property type="entry name" value="Ribosomal_L23"/>
    <property type="match status" value="1"/>
</dbReference>
<dbReference type="InterPro" id="IPR012677">
    <property type="entry name" value="Nucleotide-bd_a/b_plait_sf"/>
</dbReference>
<feature type="region of interest" description="Disordered" evidence="7">
    <location>
        <begin position="1"/>
        <end position="75"/>
    </location>
</feature>
<name>A0A1D3TKT7_PLAOA</name>
<evidence type="ECO:0000256" key="3">
    <source>
        <dbReference type="ARBA" id="ARBA00022884"/>
    </source>
</evidence>
<reference evidence="8 9" key="1">
    <citation type="submission" date="2016-06" db="EMBL/GenBank/DDBJ databases">
        <authorList>
            <consortium name="Pathogen Informatics"/>
        </authorList>
    </citation>
    <scope>NUCLEOTIDE SEQUENCE [LARGE SCALE GENOMIC DNA]</scope>
    <source>
        <strain evidence="8">PocGH01</strain>
    </source>
</reference>
<organism evidence="8 9">
    <name type="scientific">Plasmodium ovale</name>
    <name type="common">malaria parasite P. ovale</name>
    <dbReference type="NCBI Taxonomy" id="36330"/>
    <lineage>
        <taxon>Eukaryota</taxon>
        <taxon>Sar</taxon>
        <taxon>Alveolata</taxon>
        <taxon>Apicomplexa</taxon>
        <taxon>Aconoidasida</taxon>
        <taxon>Haemosporida</taxon>
        <taxon>Plasmodiidae</taxon>
        <taxon>Plasmodium</taxon>
        <taxon>Plasmodium (Plasmodium)</taxon>
    </lineage>
</organism>
<dbReference type="GO" id="GO:1990904">
    <property type="term" value="C:ribonucleoprotein complex"/>
    <property type="evidence" value="ECO:0007669"/>
    <property type="project" value="UniProtKB-KW"/>
</dbReference>
<dbReference type="GO" id="GO:0019843">
    <property type="term" value="F:rRNA binding"/>
    <property type="evidence" value="ECO:0007669"/>
    <property type="project" value="UniProtKB-KW"/>
</dbReference>
<dbReference type="FunFam" id="3.30.70.330:FF:000532">
    <property type="entry name" value="50S ribosomal protein L23"/>
    <property type="match status" value="1"/>
</dbReference>
<evidence type="ECO:0000313" key="8">
    <source>
        <dbReference type="EMBL" id="SCP05526.1"/>
    </source>
</evidence>
<dbReference type="InterPro" id="IPR012678">
    <property type="entry name" value="Ribosomal_uL23/eL15/eS24_sf"/>
</dbReference>
<keyword evidence="3" id="KW-0694">RNA-binding</keyword>
<evidence type="ECO:0000256" key="6">
    <source>
        <dbReference type="RuleBase" id="RU003934"/>
    </source>
</evidence>
<keyword evidence="4 6" id="KW-0689">Ribosomal protein</keyword>